<sequence length="137" mass="15240">MLTALFDSWPSLRSHRLLGLGIPGRVNFYPSDYVFGHPSEPDSGTGRRPDDPFGSKGTPRNSARRSEHEFLLHRQPSALSCGVCRRQGDSYELSAPRGASAVTFKPESDLHLFLVRLQTGAGSRFRPAAQPRQQYSR</sequence>
<dbReference type="Proteomes" id="UP000008783">
    <property type="component" value="Unassembled WGS sequence"/>
</dbReference>
<feature type="region of interest" description="Disordered" evidence="1">
    <location>
        <begin position="37"/>
        <end position="69"/>
    </location>
</feature>
<dbReference type="VEuPathDB" id="FungiDB:PGTG_14837"/>
<proteinExistence type="predicted"/>
<evidence type="ECO:0000313" key="3">
    <source>
        <dbReference type="Proteomes" id="UP000008783"/>
    </source>
</evidence>
<protein>
    <submittedName>
        <fullName evidence="2">Uncharacterized protein</fullName>
    </submittedName>
</protein>
<dbReference type="InParanoid" id="E3KWF7"/>
<evidence type="ECO:0000256" key="1">
    <source>
        <dbReference type="SAM" id="MobiDB-lite"/>
    </source>
</evidence>
<organism evidence="2 3">
    <name type="scientific">Puccinia graminis f. sp. tritici (strain CRL 75-36-700-3 / race SCCL)</name>
    <name type="common">Black stem rust fungus</name>
    <dbReference type="NCBI Taxonomy" id="418459"/>
    <lineage>
        <taxon>Eukaryota</taxon>
        <taxon>Fungi</taxon>
        <taxon>Dikarya</taxon>
        <taxon>Basidiomycota</taxon>
        <taxon>Pucciniomycotina</taxon>
        <taxon>Pucciniomycetes</taxon>
        <taxon>Pucciniales</taxon>
        <taxon>Pucciniaceae</taxon>
        <taxon>Puccinia</taxon>
    </lineage>
</organism>
<dbReference type="EMBL" id="DS178315">
    <property type="protein sequence ID" value="EFP88632.2"/>
    <property type="molecule type" value="Genomic_DNA"/>
</dbReference>
<dbReference type="RefSeq" id="XP_003333051.2">
    <property type="nucleotide sequence ID" value="XM_003333003.2"/>
</dbReference>
<evidence type="ECO:0000313" key="2">
    <source>
        <dbReference type="EMBL" id="EFP88632.2"/>
    </source>
</evidence>
<accession>E3KWF7</accession>
<reference evidence="3" key="2">
    <citation type="journal article" date="2011" name="Proc. Natl. Acad. Sci. U.S.A.">
        <title>Obligate biotrophy features unraveled by the genomic analysis of rust fungi.</title>
        <authorList>
            <person name="Duplessis S."/>
            <person name="Cuomo C.A."/>
            <person name="Lin Y.-C."/>
            <person name="Aerts A."/>
            <person name="Tisserant E."/>
            <person name="Veneault-Fourrey C."/>
            <person name="Joly D.L."/>
            <person name="Hacquard S."/>
            <person name="Amselem J."/>
            <person name="Cantarel B.L."/>
            <person name="Chiu R."/>
            <person name="Coutinho P.M."/>
            <person name="Feau N."/>
            <person name="Field M."/>
            <person name="Frey P."/>
            <person name="Gelhaye E."/>
            <person name="Goldberg J."/>
            <person name="Grabherr M.G."/>
            <person name="Kodira C.D."/>
            <person name="Kohler A."/>
            <person name="Kuees U."/>
            <person name="Lindquist E.A."/>
            <person name="Lucas S.M."/>
            <person name="Mago R."/>
            <person name="Mauceli E."/>
            <person name="Morin E."/>
            <person name="Murat C."/>
            <person name="Pangilinan J.L."/>
            <person name="Park R."/>
            <person name="Pearson M."/>
            <person name="Quesneville H."/>
            <person name="Rouhier N."/>
            <person name="Sakthikumar S."/>
            <person name="Salamov A.A."/>
            <person name="Schmutz J."/>
            <person name="Selles B."/>
            <person name="Shapiro H."/>
            <person name="Tanguay P."/>
            <person name="Tuskan G.A."/>
            <person name="Henrissat B."/>
            <person name="Van de Peer Y."/>
            <person name="Rouze P."/>
            <person name="Ellis J.G."/>
            <person name="Dodds P.N."/>
            <person name="Schein J.E."/>
            <person name="Zhong S."/>
            <person name="Hamelin R.C."/>
            <person name="Grigoriev I.V."/>
            <person name="Szabo L.J."/>
            <person name="Martin F."/>
        </authorList>
    </citation>
    <scope>NUCLEOTIDE SEQUENCE [LARGE SCALE GENOMIC DNA]</scope>
    <source>
        <strain evidence="3">CRL 75-36-700-3 / race SCCL</strain>
    </source>
</reference>
<dbReference type="GeneID" id="10541260"/>
<dbReference type="KEGG" id="pgr:PGTG_14837"/>
<dbReference type="HOGENOM" id="CLU_1866147_0_0_1"/>
<gene>
    <name evidence="2" type="ORF">PGTG_14837</name>
</gene>
<reference key="1">
    <citation type="submission" date="2007-01" db="EMBL/GenBank/DDBJ databases">
        <title>The Genome Sequence of Puccinia graminis f. sp. tritici Strain CRL 75-36-700-3.</title>
        <authorList>
            <consortium name="The Broad Institute Genome Sequencing Platform"/>
            <person name="Birren B."/>
            <person name="Lander E."/>
            <person name="Galagan J."/>
            <person name="Nusbaum C."/>
            <person name="Devon K."/>
            <person name="Cuomo C."/>
            <person name="Jaffe D."/>
            <person name="Butler J."/>
            <person name="Alvarez P."/>
            <person name="Gnerre S."/>
            <person name="Grabherr M."/>
            <person name="Mauceli E."/>
            <person name="Brockman W."/>
            <person name="Young S."/>
            <person name="LaButti K."/>
            <person name="Sykes S."/>
            <person name="DeCaprio D."/>
            <person name="Crawford M."/>
            <person name="Koehrsen M."/>
            <person name="Engels R."/>
            <person name="Montgomery P."/>
            <person name="Pearson M."/>
            <person name="Howarth C."/>
            <person name="Larson L."/>
            <person name="White J."/>
            <person name="Zeng Q."/>
            <person name="Kodira C."/>
            <person name="Yandava C."/>
            <person name="Alvarado L."/>
            <person name="O'Leary S."/>
            <person name="Szabo L."/>
            <person name="Dean R."/>
            <person name="Schein J."/>
        </authorList>
    </citation>
    <scope>NUCLEOTIDE SEQUENCE</scope>
    <source>
        <strain>CRL 75-36-700-3</strain>
    </source>
</reference>
<dbReference type="OrthoDB" id="10503119at2759"/>
<keyword evidence="3" id="KW-1185">Reference proteome</keyword>
<dbReference type="AlphaFoldDB" id="E3KWF7"/>
<name>E3KWF7_PUCGT</name>